<evidence type="ECO:0000259" key="1">
    <source>
        <dbReference type="Pfam" id="PF13456"/>
    </source>
</evidence>
<name>A0AAV0YNZ5_VICFA</name>
<keyword evidence="3" id="KW-1185">Reference proteome</keyword>
<dbReference type="Proteomes" id="UP001157006">
    <property type="component" value="Chromosome 1L"/>
</dbReference>
<dbReference type="InterPro" id="IPR002156">
    <property type="entry name" value="RNaseH_domain"/>
</dbReference>
<dbReference type="SUPFAM" id="SSF53098">
    <property type="entry name" value="Ribonuclease H-like"/>
    <property type="match status" value="1"/>
</dbReference>
<dbReference type="InterPro" id="IPR012337">
    <property type="entry name" value="RNaseH-like_sf"/>
</dbReference>
<gene>
    <name evidence="2" type="ORF">VFH_I251400</name>
</gene>
<feature type="domain" description="RNase H type-1" evidence="1">
    <location>
        <begin position="172"/>
        <end position="209"/>
    </location>
</feature>
<accession>A0AAV0YNZ5</accession>
<organism evidence="2 3">
    <name type="scientific">Vicia faba</name>
    <name type="common">Broad bean</name>
    <name type="synonym">Faba vulgaris</name>
    <dbReference type="NCBI Taxonomy" id="3906"/>
    <lineage>
        <taxon>Eukaryota</taxon>
        <taxon>Viridiplantae</taxon>
        <taxon>Streptophyta</taxon>
        <taxon>Embryophyta</taxon>
        <taxon>Tracheophyta</taxon>
        <taxon>Spermatophyta</taxon>
        <taxon>Magnoliopsida</taxon>
        <taxon>eudicotyledons</taxon>
        <taxon>Gunneridae</taxon>
        <taxon>Pentapetalae</taxon>
        <taxon>rosids</taxon>
        <taxon>fabids</taxon>
        <taxon>Fabales</taxon>
        <taxon>Fabaceae</taxon>
        <taxon>Papilionoideae</taxon>
        <taxon>50 kb inversion clade</taxon>
        <taxon>NPAAA clade</taxon>
        <taxon>Hologalegina</taxon>
        <taxon>IRL clade</taxon>
        <taxon>Fabeae</taxon>
        <taxon>Vicia</taxon>
    </lineage>
</organism>
<evidence type="ECO:0000313" key="2">
    <source>
        <dbReference type="EMBL" id="CAI8586374.1"/>
    </source>
</evidence>
<protein>
    <recommendedName>
        <fullName evidence="1">RNase H type-1 domain-containing protein</fullName>
    </recommendedName>
</protein>
<dbReference type="AlphaFoldDB" id="A0AAV0YNZ5"/>
<proteinExistence type="predicted"/>
<dbReference type="Pfam" id="PF13456">
    <property type="entry name" value="RVT_3"/>
    <property type="match status" value="1"/>
</dbReference>
<dbReference type="GO" id="GO:0003676">
    <property type="term" value="F:nucleic acid binding"/>
    <property type="evidence" value="ECO:0007669"/>
    <property type="project" value="InterPro"/>
</dbReference>
<evidence type="ECO:0000313" key="3">
    <source>
        <dbReference type="Proteomes" id="UP001157006"/>
    </source>
</evidence>
<dbReference type="EMBL" id="OX451736">
    <property type="protein sequence ID" value="CAI8586374.1"/>
    <property type="molecule type" value="Genomic_DNA"/>
</dbReference>
<reference evidence="2 3" key="1">
    <citation type="submission" date="2023-01" db="EMBL/GenBank/DDBJ databases">
        <authorList>
            <person name="Kreplak J."/>
        </authorList>
    </citation>
    <scope>NUCLEOTIDE SEQUENCE [LARGE SCALE GENOMIC DNA]</scope>
</reference>
<sequence length="281" mass="32245">MHNKIPTDDNLSLRGLSFPSIRNLCKSQCESSAYLFFDCLFVCNIWNWLKDMLGIQFDIRKVLSLNWSSQAETVVSASVGNVFFQVWKARNLSRFKDKNILWKSRVNYVAPNAEFVGNLTSKCSNAAIKKFILLKNFDITIHPSIVVRPADVVWSPPPIGWIKCNVNGIATVFAEFNAVKIAIKKAKELGWKKLWIKADCLLVVNSFSNPNLVPWILKARWDVLREFLLDKEAKSCFNNTVDQLKVVALEHEVSTMRIWFLHQVVDSRVVASEFFNLDEEE</sequence>
<dbReference type="GO" id="GO:0004523">
    <property type="term" value="F:RNA-DNA hybrid ribonuclease activity"/>
    <property type="evidence" value="ECO:0007669"/>
    <property type="project" value="InterPro"/>
</dbReference>